<evidence type="ECO:0000259" key="2">
    <source>
        <dbReference type="Pfam" id="PF13349"/>
    </source>
</evidence>
<evidence type="ECO:0000256" key="1">
    <source>
        <dbReference type="SAM" id="SignalP"/>
    </source>
</evidence>
<accession>A0ABW5NMI5</accession>
<dbReference type="RefSeq" id="WP_380870441.1">
    <property type="nucleotide sequence ID" value="NZ_JBHUMA010000009.1"/>
</dbReference>
<keyword evidence="1" id="KW-0732">Signal</keyword>
<dbReference type="InterPro" id="IPR025164">
    <property type="entry name" value="Toastrack_DUF4097"/>
</dbReference>
<evidence type="ECO:0000313" key="4">
    <source>
        <dbReference type="Proteomes" id="UP001597393"/>
    </source>
</evidence>
<reference evidence="4" key="1">
    <citation type="journal article" date="2019" name="Int. J. Syst. Evol. Microbiol.">
        <title>The Global Catalogue of Microorganisms (GCM) 10K type strain sequencing project: providing services to taxonomists for standard genome sequencing and annotation.</title>
        <authorList>
            <consortium name="The Broad Institute Genomics Platform"/>
            <consortium name="The Broad Institute Genome Sequencing Center for Infectious Disease"/>
            <person name="Wu L."/>
            <person name="Ma J."/>
        </authorList>
    </citation>
    <scope>NUCLEOTIDE SEQUENCE [LARGE SCALE GENOMIC DNA]</scope>
    <source>
        <strain evidence="4">KCTC 42248</strain>
    </source>
</reference>
<keyword evidence="4" id="KW-1185">Reference proteome</keyword>
<dbReference type="PANTHER" id="PTHR34094:SF1">
    <property type="entry name" value="PROTEIN FAM185A"/>
    <property type="match status" value="1"/>
</dbReference>
<protein>
    <submittedName>
        <fullName evidence="3">DUF4097 domain-containing protein</fullName>
    </submittedName>
</protein>
<dbReference type="EMBL" id="JBHUMA010000009">
    <property type="protein sequence ID" value="MFD2600301.1"/>
    <property type="molecule type" value="Genomic_DNA"/>
</dbReference>
<feature type="chain" id="PRO_5047542016" evidence="1">
    <location>
        <begin position="20"/>
        <end position="324"/>
    </location>
</feature>
<dbReference type="PANTHER" id="PTHR34094">
    <property type="match status" value="1"/>
</dbReference>
<dbReference type="Pfam" id="PF13349">
    <property type="entry name" value="DUF4097"/>
    <property type="match status" value="1"/>
</dbReference>
<sequence>MRYIIFIISFIASILFAEAQQKDVSYTLKKFSSSSIKSLDATTVGGWVRVDGGSQKEASVEVILNPNGNSWRSKDGDLKTTFEREFDLELGVSSGKLVAKVKRKNGKNGNSPLSISYIITVPTTIHSQVKTAGGSIKMNNLKGNQVFSTAGGSLTASNLSGTIDGKTSGGSITATDCDGDIQISTSGGSIRMENLKGTIIAKTAGGSITGKSVDGKLDASTSGGSIRLEEASGDIKAATSGGSVTASVTAVTSPLHFTTSAGSINLTLPKGSYDLDLSGSRVNVDHLQNFSGSTQKGNIKGSLNGGGYAVKATTSAGSVNLSWL</sequence>
<feature type="signal peptide" evidence="1">
    <location>
        <begin position="1"/>
        <end position="19"/>
    </location>
</feature>
<proteinExistence type="predicted"/>
<dbReference type="Proteomes" id="UP001597393">
    <property type="component" value="Unassembled WGS sequence"/>
</dbReference>
<comment type="caution">
    <text evidence="3">The sequence shown here is derived from an EMBL/GenBank/DDBJ whole genome shotgun (WGS) entry which is preliminary data.</text>
</comment>
<name>A0ABW5NMI5_9SPHI</name>
<evidence type="ECO:0000313" key="3">
    <source>
        <dbReference type="EMBL" id="MFD2600301.1"/>
    </source>
</evidence>
<gene>
    <name evidence="3" type="ORF">ACFSQ3_15210</name>
</gene>
<feature type="domain" description="DUF4097" evidence="2">
    <location>
        <begin position="153"/>
        <end position="321"/>
    </location>
</feature>
<organism evidence="3 4">
    <name type="scientific">Sphingobacterium corticis</name>
    <dbReference type="NCBI Taxonomy" id="1812823"/>
    <lineage>
        <taxon>Bacteria</taxon>
        <taxon>Pseudomonadati</taxon>
        <taxon>Bacteroidota</taxon>
        <taxon>Sphingobacteriia</taxon>
        <taxon>Sphingobacteriales</taxon>
        <taxon>Sphingobacteriaceae</taxon>
        <taxon>Sphingobacterium</taxon>
    </lineage>
</organism>